<evidence type="ECO:0000313" key="9">
    <source>
        <dbReference type="Proteomes" id="UP001595755"/>
    </source>
</evidence>
<dbReference type="InterPro" id="IPR052218">
    <property type="entry name" value="Preflagellin_Peptidase"/>
</dbReference>
<comment type="subcellular location">
    <subcellularLocation>
        <location evidence="1">Cell membrane</location>
        <topology evidence="1">Multi-pass membrane protein</topology>
    </subcellularLocation>
</comment>
<sequence length="159" mass="17159">MWEWLMTGALLIAACWTDFRRMQIPNRLTISFIGAGMLYQGLFHGIQGLGWAVGGMLCGLIPLYIMHRLGGIGGGDVKWFAAFGAWAGPSPTFSLLLLSILFGGGIACSLLALRLPGVRVLGRKMRWPWGQHPVSGGRNVKFPFMLAVAPGFVTLLGKG</sequence>
<keyword evidence="3 6" id="KW-0812">Transmembrane</keyword>
<keyword evidence="2" id="KW-1003">Cell membrane</keyword>
<evidence type="ECO:0000256" key="2">
    <source>
        <dbReference type="ARBA" id="ARBA00022475"/>
    </source>
</evidence>
<protein>
    <submittedName>
        <fullName evidence="8">Prepilin peptidase</fullName>
    </submittedName>
</protein>
<evidence type="ECO:0000256" key="4">
    <source>
        <dbReference type="ARBA" id="ARBA00022989"/>
    </source>
</evidence>
<evidence type="ECO:0000256" key="1">
    <source>
        <dbReference type="ARBA" id="ARBA00004651"/>
    </source>
</evidence>
<keyword evidence="5 6" id="KW-0472">Membrane</keyword>
<keyword evidence="4 6" id="KW-1133">Transmembrane helix</keyword>
<comment type="caution">
    <text evidence="8">The sequence shown here is derived from an EMBL/GenBank/DDBJ whole genome shotgun (WGS) entry which is preliminary data.</text>
</comment>
<organism evidence="8 9">
    <name type="scientific">Cohnella boryungensis</name>
    <dbReference type="NCBI Taxonomy" id="768479"/>
    <lineage>
        <taxon>Bacteria</taxon>
        <taxon>Bacillati</taxon>
        <taxon>Bacillota</taxon>
        <taxon>Bacilli</taxon>
        <taxon>Bacillales</taxon>
        <taxon>Paenibacillaceae</taxon>
        <taxon>Cohnella</taxon>
    </lineage>
</organism>
<evidence type="ECO:0000256" key="6">
    <source>
        <dbReference type="SAM" id="Phobius"/>
    </source>
</evidence>
<dbReference type="RefSeq" id="WP_378127194.1">
    <property type="nucleotide sequence ID" value="NZ_JBHSED010000035.1"/>
</dbReference>
<keyword evidence="9" id="KW-1185">Reference proteome</keyword>
<feature type="transmembrane region" description="Helical" evidence="6">
    <location>
        <begin position="93"/>
        <end position="115"/>
    </location>
</feature>
<reference evidence="9" key="1">
    <citation type="journal article" date="2019" name="Int. J. Syst. Evol. Microbiol.">
        <title>The Global Catalogue of Microorganisms (GCM) 10K type strain sequencing project: providing services to taxonomists for standard genome sequencing and annotation.</title>
        <authorList>
            <consortium name="The Broad Institute Genomics Platform"/>
            <consortium name="The Broad Institute Genome Sequencing Center for Infectious Disease"/>
            <person name="Wu L."/>
            <person name="Ma J."/>
        </authorList>
    </citation>
    <scope>NUCLEOTIDE SEQUENCE [LARGE SCALE GENOMIC DNA]</scope>
    <source>
        <strain evidence="9">CGMCC 4.1641</strain>
    </source>
</reference>
<evidence type="ECO:0000256" key="3">
    <source>
        <dbReference type="ARBA" id="ARBA00022692"/>
    </source>
</evidence>
<dbReference type="Proteomes" id="UP001595755">
    <property type="component" value="Unassembled WGS sequence"/>
</dbReference>
<evidence type="ECO:0000256" key="5">
    <source>
        <dbReference type="ARBA" id="ARBA00023136"/>
    </source>
</evidence>
<dbReference type="PANTHER" id="PTHR36506">
    <property type="entry name" value="PREFLAGELLIN PEPTIDASE"/>
    <property type="match status" value="1"/>
</dbReference>
<dbReference type="PANTHER" id="PTHR36506:SF1">
    <property type="entry name" value="PREFLAGELLIN PEPTIDASE"/>
    <property type="match status" value="1"/>
</dbReference>
<name>A0ABV8SEQ3_9BACL</name>
<feature type="transmembrane region" description="Helical" evidence="6">
    <location>
        <begin position="41"/>
        <end position="62"/>
    </location>
</feature>
<accession>A0ABV8SEQ3</accession>
<gene>
    <name evidence="8" type="ORF">ACFO1S_15625</name>
</gene>
<dbReference type="EMBL" id="JBHSED010000035">
    <property type="protein sequence ID" value="MFC4304859.1"/>
    <property type="molecule type" value="Genomic_DNA"/>
</dbReference>
<dbReference type="Gene3D" id="1.20.120.1220">
    <property type="match status" value="1"/>
</dbReference>
<evidence type="ECO:0000313" key="8">
    <source>
        <dbReference type="EMBL" id="MFC4304859.1"/>
    </source>
</evidence>
<evidence type="ECO:0000259" key="7">
    <source>
        <dbReference type="Pfam" id="PF01478"/>
    </source>
</evidence>
<dbReference type="Pfam" id="PF01478">
    <property type="entry name" value="Peptidase_A24"/>
    <property type="match status" value="1"/>
</dbReference>
<proteinExistence type="predicted"/>
<dbReference type="InterPro" id="IPR000045">
    <property type="entry name" value="Prepilin_IV_endopep_pep"/>
</dbReference>
<feature type="domain" description="Prepilin type IV endopeptidase peptidase" evidence="7">
    <location>
        <begin position="8"/>
        <end position="107"/>
    </location>
</feature>